<keyword evidence="2" id="KW-0378">Hydrolase</keyword>
<dbReference type="Proteomes" id="UP000322499">
    <property type="component" value="Unassembled WGS sequence"/>
</dbReference>
<dbReference type="RefSeq" id="WP_166535126.1">
    <property type="nucleotide sequence ID" value="NZ_VNHW01000020.1"/>
</dbReference>
<dbReference type="InterPro" id="IPR051532">
    <property type="entry name" value="Ester_Hydrolysis_Enzymes"/>
</dbReference>
<gene>
    <name evidence="2" type="ORF">BD833_12072</name>
</gene>
<organism evidence="2 3">
    <name type="scientific">Blastococcus xanthinilyticus</name>
    <dbReference type="NCBI Taxonomy" id="1564164"/>
    <lineage>
        <taxon>Bacteria</taxon>
        <taxon>Bacillati</taxon>
        <taxon>Actinomycetota</taxon>
        <taxon>Actinomycetes</taxon>
        <taxon>Geodermatophilales</taxon>
        <taxon>Geodermatophilaceae</taxon>
        <taxon>Blastococcus</taxon>
    </lineage>
</organism>
<evidence type="ECO:0000259" key="1">
    <source>
        <dbReference type="Pfam" id="PF13472"/>
    </source>
</evidence>
<protein>
    <submittedName>
        <fullName evidence="2">GDSL-like lipase/acylhydrolase family protein</fullName>
    </submittedName>
</protein>
<dbReference type="Pfam" id="PF13472">
    <property type="entry name" value="Lipase_GDSL_2"/>
    <property type="match status" value="1"/>
</dbReference>
<dbReference type="SUPFAM" id="SSF52266">
    <property type="entry name" value="SGNH hydrolase"/>
    <property type="match status" value="1"/>
</dbReference>
<sequence length="565" mass="55620">MSLTRFDAGRDAARAGTGPLDIIGGPGDSVAEARDVGTENGWLAKLTARLRARWQPAGVPGGEGYVPSYYVSSGVVDRWTFTGGTPNLAPQYGLGHRHHHFVSGGIVQSLTFTGTRIQVMWAGSVNTGVVGISIDGGPAVSVNTATGFTSSTPAGGGSWLSPALARGSHTITLTNTSGKIVLLSGAYVYDGDESTGVRMWEAGHSGWEAEDYANRSPNNTSHAATIAAIAPHLVILPLGYNDWANGRTSAQFQTDLTKIITDTKAAAAVDPDFLIVAYPARTDSPAAVVEPWANFVTAMQSVATAQGAEFLQISAVPTLDGVHPTADGHTTIAAEVEAFLAPASAVTGSGALTAGAPTLAGAGTLRATGSGALTAPQRTLAGSGQLRATGGGALTPAAASLSGTGALAVAGSGALTAPARSVQASGQLTITGTATLTAAGWSLAAAASVTLTGAGALAPAPAVLASSGSVTTPQPDTVTGGGALTAPAPTLAGAATVRLAGSGALTAPTSTLQAAGTVTGPQAQITHTAVTAAVAAHLSAATLAPHLGTAVLAGDGRSTATLHTT</sequence>
<evidence type="ECO:0000313" key="3">
    <source>
        <dbReference type="Proteomes" id="UP000322499"/>
    </source>
</evidence>
<keyword evidence="3" id="KW-1185">Reference proteome</keyword>
<name>A0A5S5CLM5_9ACTN</name>
<dbReference type="GO" id="GO:0016787">
    <property type="term" value="F:hydrolase activity"/>
    <property type="evidence" value="ECO:0007669"/>
    <property type="project" value="UniProtKB-KW"/>
</dbReference>
<evidence type="ECO:0000313" key="2">
    <source>
        <dbReference type="EMBL" id="TYP82088.1"/>
    </source>
</evidence>
<comment type="caution">
    <text evidence="2">The sequence shown here is derived from an EMBL/GenBank/DDBJ whole genome shotgun (WGS) entry which is preliminary data.</text>
</comment>
<feature type="domain" description="SGNH hydrolase-type esterase" evidence="1">
    <location>
        <begin position="202"/>
        <end position="329"/>
    </location>
</feature>
<dbReference type="Gene3D" id="3.40.50.1110">
    <property type="entry name" value="SGNH hydrolase"/>
    <property type="match status" value="1"/>
</dbReference>
<dbReference type="PANTHER" id="PTHR30383">
    <property type="entry name" value="THIOESTERASE 1/PROTEASE 1/LYSOPHOSPHOLIPASE L1"/>
    <property type="match status" value="1"/>
</dbReference>
<proteinExistence type="predicted"/>
<dbReference type="InterPro" id="IPR036514">
    <property type="entry name" value="SGNH_hydro_sf"/>
</dbReference>
<reference evidence="2 3" key="1">
    <citation type="submission" date="2019-07" db="EMBL/GenBank/DDBJ databases">
        <title>Genomic Encyclopedia of Archaeal and Bacterial Type Strains, Phase II (KMG-II): from individual species to whole genera.</title>
        <authorList>
            <person name="Goeker M."/>
        </authorList>
    </citation>
    <scope>NUCLEOTIDE SEQUENCE [LARGE SCALE GENOMIC DNA]</scope>
    <source>
        <strain evidence="2 3">DSM 46842</strain>
    </source>
</reference>
<dbReference type="InterPro" id="IPR013830">
    <property type="entry name" value="SGNH_hydro"/>
</dbReference>
<dbReference type="AlphaFoldDB" id="A0A5S5CLM5"/>
<accession>A0A5S5CLM5</accession>
<dbReference type="EMBL" id="VNHW01000020">
    <property type="protein sequence ID" value="TYP82088.1"/>
    <property type="molecule type" value="Genomic_DNA"/>
</dbReference>
<dbReference type="Gene3D" id="2.60.120.260">
    <property type="entry name" value="Galactose-binding domain-like"/>
    <property type="match status" value="1"/>
</dbReference>